<dbReference type="InterPro" id="IPR000718">
    <property type="entry name" value="Peptidase_M13"/>
</dbReference>
<evidence type="ECO:0000256" key="2">
    <source>
        <dbReference type="ARBA" id="ARBA00007357"/>
    </source>
</evidence>
<feature type="domain" description="Peptidase M13 N-terminal" evidence="4">
    <location>
        <begin position="7"/>
        <end position="217"/>
    </location>
</feature>
<dbReference type="Gene3D" id="3.40.390.10">
    <property type="entry name" value="Collagenase (Catalytic Domain)"/>
    <property type="match status" value="1"/>
</dbReference>
<dbReference type="PANTHER" id="PTHR11733:SF228">
    <property type="entry name" value="PROTEIN GONE EARLY"/>
    <property type="match status" value="1"/>
</dbReference>
<organism evidence="5 6">
    <name type="scientific">Anopheles albimanus</name>
    <name type="common">New world malaria mosquito</name>
    <dbReference type="NCBI Taxonomy" id="7167"/>
    <lineage>
        <taxon>Eukaryota</taxon>
        <taxon>Metazoa</taxon>
        <taxon>Ecdysozoa</taxon>
        <taxon>Arthropoda</taxon>
        <taxon>Hexapoda</taxon>
        <taxon>Insecta</taxon>
        <taxon>Pterygota</taxon>
        <taxon>Neoptera</taxon>
        <taxon>Endopterygota</taxon>
        <taxon>Diptera</taxon>
        <taxon>Nematocera</taxon>
        <taxon>Culicoidea</taxon>
        <taxon>Culicidae</taxon>
        <taxon>Anophelinae</taxon>
        <taxon>Anopheles</taxon>
    </lineage>
</organism>
<sequence>MIDLDRQYWDLRENLQLVQPKYGAAPFFKLGVDTRNQPPYDYMITVGEGDLGLPSKEFYALSEKHPIIRAYHAFLMDTLAHMISTSTENAQDYAKKIYNYEKRIALDVLGAVSRTDLGNFTQPQIRTMHQLVNDAPSLPILEAAQAMFKSKKITEHTEVMVSSPAALKAISQIITTSDKEVLNNYFMWSVIRHFVPFMSREFRVSLHQFEQTLYGAGAAMPSLSPSSSSSSSSSSSESREPMWHFCTNVVRQWMPYGLEALRENPALIVHDQRDANDYHHHHHQHQQHTGGGGAGLVVSQHEMVMQQSRLLLQQQQQQTQQQHHQSLLQQQQQQYQQHRQHHNQEEPQHHRAEYGIGGGGEGEELLMAGIATVGVGGYSQHHYQLNERISNDDELVKVIFYHLRDEFGRALLEARWLSGEHGDERLRRYVADKLASVRLQVGIPRELLRNERILNEYYGQLVLDGLLFVDSVVNQWDFTKSQMTRMLDNQTEVERILTEMFPPRSAAEQLQRERQAGRNHEHYRTPQPNPLVKYSIALNMVLISRQRLRQPYFSHHYPISVNFARLGADIAFALQSAIHTLIEQYRNVELASGAHQQPHPQQHQQNVLDEEAQNCMPRSLIQGFFVTAGSGRLMNETRLNLYLGLSAVTVLTRAFGTLLSKIERNERIYEADILEQTTYEMLGLNRQPALRLPGLQPYDEQQLFTLTYLQRHCTADYNRHRLTKLLIEHDIPEFDNDVIITYYCTNIERITINTSTTTTTTSSIIITVTVTCFGCPRKHRA</sequence>
<evidence type="ECO:0000256" key="1">
    <source>
        <dbReference type="ARBA" id="ARBA00004401"/>
    </source>
</evidence>
<dbReference type="PROSITE" id="PS51885">
    <property type="entry name" value="NEPRILYSIN"/>
    <property type="match status" value="1"/>
</dbReference>
<dbReference type="PANTHER" id="PTHR11733">
    <property type="entry name" value="ZINC METALLOPROTEASE FAMILY M13 NEPRILYSIN-RELATED"/>
    <property type="match status" value="1"/>
</dbReference>
<dbReference type="AlphaFoldDB" id="A0A182FJA2"/>
<evidence type="ECO:0000256" key="3">
    <source>
        <dbReference type="SAM" id="MobiDB-lite"/>
    </source>
</evidence>
<dbReference type="Gene3D" id="1.10.1380.10">
    <property type="entry name" value="Neutral endopeptidase , domain2"/>
    <property type="match status" value="1"/>
</dbReference>
<evidence type="ECO:0000313" key="5">
    <source>
        <dbReference type="EnsemblMetazoa" id="AALB006597-PA"/>
    </source>
</evidence>
<dbReference type="EnsemblMetazoa" id="AALB006597-RA">
    <property type="protein sequence ID" value="AALB006597-PA"/>
    <property type="gene ID" value="AALB006597"/>
</dbReference>
<evidence type="ECO:0000259" key="4">
    <source>
        <dbReference type="Pfam" id="PF05649"/>
    </source>
</evidence>
<evidence type="ECO:0000313" key="6">
    <source>
        <dbReference type="Proteomes" id="UP000069272"/>
    </source>
</evidence>
<dbReference type="InterPro" id="IPR008753">
    <property type="entry name" value="Peptidase_M13_N"/>
</dbReference>
<dbReference type="SUPFAM" id="SSF55486">
    <property type="entry name" value="Metalloproteases ('zincins'), catalytic domain"/>
    <property type="match status" value="2"/>
</dbReference>
<feature type="compositionally biased region" description="Low complexity" evidence="3">
    <location>
        <begin position="315"/>
        <end position="337"/>
    </location>
</feature>
<feature type="region of interest" description="Disordered" evidence="3">
    <location>
        <begin position="315"/>
        <end position="358"/>
    </location>
</feature>
<reference evidence="5 6" key="1">
    <citation type="journal article" date="2017" name="G3 (Bethesda)">
        <title>The Physical Genome Mapping of Anopheles albimanus Corrected Scaffold Misassemblies and Identified Interarm Rearrangements in Genus Anopheles.</title>
        <authorList>
            <person name="Artemov G.N."/>
            <person name="Peery A.N."/>
            <person name="Jiang X."/>
            <person name="Tu Z."/>
            <person name="Stegniy V.N."/>
            <person name="Sharakhova M.V."/>
            <person name="Sharakhov I.V."/>
        </authorList>
    </citation>
    <scope>NUCLEOTIDE SEQUENCE [LARGE SCALE GENOMIC DNA]</scope>
    <source>
        <strain evidence="5 6">ALBI9_A</strain>
    </source>
</reference>
<name>A0A182FJA2_ANOAL</name>
<keyword evidence="6" id="KW-1185">Reference proteome</keyword>
<dbReference type="InterPro" id="IPR024079">
    <property type="entry name" value="MetalloPept_cat_dom_sf"/>
</dbReference>
<protein>
    <recommendedName>
        <fullName evidence="4">Peptidase M13 N-terminal domain-containing protein</fullName>
    </recommendedName>
</protein>
<dbReference type="Proteomes" id="UP000069272">
    <property type="component" value="Chromosome X"/>
</dbReference>
<dbReference type="VEuPathDB" id="VectorBase:AALB006597"/>
<comment type="similarity">
    <text evidence="2">Belongs to the peptidase M13 family.</text>
</comment>
<proteinExistence type="inferred from homology"/>
<feature type="compositionally biased region" description="Basic and acidic residues" evidence="3">
    <location>
        <begin position="342"/>
        <end position="353"/>
    </location>
</feature>
<comment type="subcellular location">
    <subcellularLocation>
        <location evidence="1">Cell membrane</location>
        <topology evidence="1">Single-pass type II membrane protein</topology>
    </subcellularLocation>
</comment>
<dbReference type="GO" id="GO:0005886">
    <property type="term" value="C:plasma membrane"/>
    <property type="evidence" value="ECO:0007669"/>
    <property type="project" value="UniProtKB-SubCell"/>
</dbReference>
<dbReference type="VEuPathDB" id="VectorBase:AALB20_030725"/>
<accession>A0A182FJA2</accession>
<dbReference type="Pfam" id="PF05649">
    <property type="entry name" value="Peptidase_M13_N"/>
    <property type="match status" value="1"/>
</dbReference>
<dbReference type="GO" id="GO:0004222">
    <property type="term" value="F:metalloendopeptidase activity"/>
    <property type="evidence" value="ECO:0007669"/>
    <property type="project" value="InterPro"/>
</dbReference>
<dbReference type="GO" id="GO:0016485">
    <property type="term" value="P:protein processing"/>
    <property type="evidence" value="ECO:0007669"/>
    <property type="project" value="TreeGrafter"/>
</dbReference>
<reference evidence="5" key="2">
    <citation type="submission" date="2022-08" db="UniProtKB">
        <authorList>
            <consortium name="EnsemblMetazoa"/>
        </authorList>
    </citation>
    <scope>IDENTIFICATION</scope>
    <source>
        <strain evidence="5">STECLA/ALBI9_A</strain>
    </source>
</reference>
<dbReference type="InterPro" id="IPR042089">
    <property type="entry name" value="Peptidase_M13_dom_2"/>
</dbReference>